<dbReference type="HOGENOM" id="CLU_1680625_0_0_1"/>
<proteinExistence type="predicted"/>
<organism evidence="1">
    <name type="scientific">Oryza brachyantha</name>
    <name type="common">malo sina</name>
    <dbReference type="NCBI Taxonomy" id="4533"/>
    <lineage>
        <taxon>Eukaryota</taxon>
        <taxon>Viridiplantae</taxon>
        <taxon>Streptophyta</taxon>
        <taxon>Embryophyta</taxon>
        <taxon>Tracheophyta</taxon>
        <taxon>Spermatophyta</taxon>
        <taxon>Magnoliopsida</taxon>
        <taxon>Liliopsida</taxon>
        <taxon>Poales</taxon>
        <taxon>Poaceae</taxon>
        <taxon>BOP clade</taxon>
        <taxon>Oryzoideae</taxon>
        <taxon>Oryzeae</taxon>
        <taxon>Oryzinae</taxon>
        <taxon>Oryza</taxon>
    </lineage>
</organism>
<reference evidence="1" key="2">
    <citation type="submission" date="2013-04" db="UniProtKB">
        <authorList>
            <consortium name="EnsemblPlants"/>
        </authorList>
    </citation>
    <scope>IDENTIFICATION</scope>
</reference>
<keyword evidence="2" id="KW-1185">Reference proteome</keyword>
<dbReference type="AlphaFoldDB" id="J3M4F6"/>
<sequence length="157" mass="16982">MRFPCTRSCKCTPPAARASAHHLCRRPERRVTFPLESVLTSLPRVVKLGFGAVVTTPSSADRPPPPLPLPPIALRLSCRSPSSTAPSCTGHPLSLPSLALCLSRRSPSVSPAGRPPPPVPMNRFRPNTIVDGCHPILGGSLEDHKDRQIDIFRCQVM</sequence>
<dbReference type="Gramene" id="OB05G14800.1">
    <property type="protein sequence ID" value="OB05G14800.1"/>
    <property type="gene ID" value="OB05G14800"/>
</dbReference>
<evidence type="ECO:0000313" key="1">
    <source>
        <dbReference type="EnsemblPlants" id="OB05G14800.1"/>
    </source>
</evidence>
<accession>J3M4F6</accession>
<evidence type="ECO:0000313" key="2">
    <source>
        <dbReference type="Proteomes" id="UP000006038"/>
    </source>
</evidence>
<dbReference type="EnsemblPlants" id="OB05G14800.1">
    <property type="protein sequence ID" value="OB05G14800.1"/>
    <property type="gene ID" value="OB05G14800"/>
</dbReference>
<reference evidence="1" key="1">
    <citation type="journal article" date="2013" name="Nat. Commun.">
        <title>Whole-genome sequencing of Oryza brachyantha reveals mechanisms underlying Oryza genome evolution.</title>
        <authorList>
            <person name="Chen J."/>
            <person name="Huang Q."/>
            <person name="Gao D."/>
            <person name="Wang J."/>
            <person name="Lang Y."/>
            <person name="Liu T."/>
            <person name="Li B."/>
            <person name="Bai Z."/>
            <person name="Luis Goicoechea J."/>
            <person name="Liang C."/>
            <person name="Chen C."/>
            <person name="Zhang W."/>
            <person name="Sun S."/>
            <person name="Liao Y."/>
            <person name="Zhang X."/>
            <person name="Yang L."/>
            <person name="Song C."/>
            <person name="Wang M."/>
            <person name="Shi J."/>
            <person name="Liu G."/>
            <person name="Liu J."/>
            <person name="Zhou H."/>
            <person name="Zhou W."/>
            <person name="Yu Q."/>
            <person name="An N."/>
            <person name="Chen Y."/>
            <person name="Cai Q."/>
            <person name="Wang B."/>
            <person name="Liu B."/>
            <person name="Min J."/>
            <person name="Huang Y."/>
            <person name="Wu H."/>
            <person name="Li Z."/>
            <person name="Zhang Y."/>
            <person name="Yin Y."/>
            <person name="Song W."/>
            <person name="Jiang J."/>
            <person name="Jackson S.A."/>
            <person name="Wing R.A."/>
            <person name="Wang J."/>
            <person name="Chen M."/>
        </authorList>
    </citation>
    <scope>NUCLEOTIDE SEQUENCE [LARGE SCALE GENOMIC DNA]</scope>
    <source>
        <strain evidence="1">cv. IRGC 101232</strain>
    </source>
</reference>
<protein>
    <submittedName>
        <fullName evidence="1">Uncharacterized protein</fullName>
    </submittedName>
</protein>
<dbReference type="Proteomes" id="UP000006038">
    <property type="component" value="Chromosome 5"/>
</dbReference>
<name>J3M4F6_ORYBR</name>